<gene>
    <name evidence="1" type="ORF">JOB18_045441</name>
</gene>
<dbReference type="AlphaFoldDB" id="A0AAV6PMJ1"/>
<evidence type="ECO:0000313" key="2">
    <source>
        <dbReference type="Proteomes" id="UP000693946"/>
    </source>
</evidence>
<sequence>MSSDSVTVSCRRAVICTFIPTLIYFSPPPPPPPPPPSAASVVLPLCVSSSVLLFPRVRRFLQRSQIGCLSPQGTRADSPSASAASSSLLHPSSLLVSSSPRSILDCVQLSTEILVKYKPPLTHNQVRDHPDLSSLTHSLIPPTLLVLSVFCEVGVTLWIRG</sequence>
<protein>
    <submittedName>
        <fullName evidence="1">Uncharacterized protein</fullName>
    </submittedName>
</protein>
<proteinExistence type="predicted"/>
<reference evidence="1 2" key="1">
    <citation type="journal article" date="2021" name="Sci. Rep.">
        <title>Chromosome anchoring in Senegalese sole (Solea senegalensis) reveals sex-associated markers and genome rearrangements in flatfish.</title>
        <authorList>
            <person name="Guerrero-Cozar I."/>
            <person name="Gomez-Garrido J."/>
            <person name="Berbel C."/>
            <person name="Martinez-Blanch J.F."/>
            <person name="Alioto T."/>
            <person name="Claros M.G."/>
            <person name="Gagnaire P.A."/>
            <person name="Manchado M."/>
        </authorList>
    </citation>
    <scope>NUCLEOTIDE SEQUENCE [LARGE SCALE GENOMIC DNA]</scope>
    <source>
        <strain evidence="1">Sse05_10M</strain>
    </source>
</reference>
<accession>A0AAV6PMJ1</accession>
<dbReference type="EMBL" id="JAGKHQ010000544">
    <property type="protein sequence ID" value="KAG7467673.1"/>
    <property type="molecule type" value="Genomic_DNA"/>
</dbReference>
<organism evidence="1 2">
    <name type="scientific">Solea senegalensis</name>
    <name type="common">Senegalese sole</name>
    <dbReference type="NCBI Taxonomy" id="28829"/>
    <lineage>
        <taxon>Eukaryota</taxon>
        <taxon>Metazoa</taxon>
        <taxon>Chordata</taxon>
        <taxon>Craniata</taxon>
        <taxon>Vertebrata</taxon>
        <taxon>Euteleostomi</taxon>
        <taxon>Actinopterygii</taxon>
        <taxon>Neopterygii</taxon>
        <taxon>Teleostei</taxon>
        <taxon>Neoteleostei</taxon>
        <taxon>Acanthomorphata</taxon>
        <taxon>Carangaria</taxon>
        <taxon>Pleuronectiformes</taxon>
        <taxon>Pleuronectoidei</taxon>
        <taxon>Soleidae</taxon>
        <taxon>Solea</taxon>
    </lineage>
</organism>
<evidence type="ECO:0000313" key="1">
    <source>
        <dbReference type="EMBL" id="KAG7467673.1"/>
    </source>
</evidence>
<dbReference type="Proteomes" id="UP000693946">
    <property type="component" value="Unassembled WGS sequence"/>
</dbReference>
<keyword evidence="2" id="KW-1185">Reference proteome</keyword>
<comment type="caution">
    <text evidence="1">The sequence shown here is derived from an EMBL/GenBank/DDBJ whole genome shotgun (WGS) entry which is preliminary data.</text>
</comment>
<name>A0AAV6PMJ1_SOLSE</name>